<keyword evidence="3 7" id="KW-0547">Nucleotide-binding</keyword>
<dbReference type="EC" id="6.4.1.4" evidence="11"/>
<keyword evidence="4 7" id="KW-0067">ATP-binding</keyword>
<dbReference type="Gene3D" id="3.30.700.40">
    <property type="match status" value="1"/>
</dbReference>
<evidence type="ECO:0000313" key="12">
    <source>
        <dbReference type="Proteomes" id="UP000561045"/>
    </source>
</evidence>
<dbReference type="SUPFAM" id="SSF51230">
    <property type="entry name" value="Single hybrid motif"/>
    <property type="match status" value="1"/>
</dbReference>
<evidence type="ECO:0000259" key="8">
    <source>
        <dbReference type="PROSITE" id="PS50968"/>
    </source>
</evidence>
<gene>
    <name evidence="11" type="ORF">GGR36_003306</name>
</gene>
<dbReference type="AlphaFoldDB" id="A0A840BLS3"/>
<dbReference type="InterPro" id="IPR000089">
    <property type="entry name" value="Biotin_lipoyl"/>
</dbReference>
<dbReference type="GO" id="GO:0005524">
    <property type="term" value="F:ATP binding"/>
    <property type="evidence" value="ECO:0007669"/>
    <property type="project" value="UniProtKB-UniRule"/>
</dbReference>
<keyword evidence="6" id="KW-0092">Biotin</keyword>
<dbReference type="PROSITE" id="PS50975">
    <property type="entry name" value="ATP_GRASP"/>
    <property type="match status" value="1"/>
</dbReference>
<evidence type="ECO:0000256" key="5">
    <source>
        <dbReference type="ARBA" id="ARBA00022946"/>
    </source>
</evidence>
<dbReference type="InterPro" id="IPR005481">
    <property type="entry name" value="BC-like_N"/>
</dbReference>
<dbReference type="PANTHER" id="PTHR18866:SF33">
    <property type="entry name" value="METHYLCROTONOYL-COA CARBOXYLASE SUBUNIT ALPHA, MITOCHONDRIAL-RELATED"/>
    <property type="match status" value="1"/>
</dbReference>
<dbReference type="SUPFAM" id="SSF56059">
    <property type="entry name" value="Glutathione synthetase ATP-binding domain-like"/>
    <property type="match status" value="1"/>
</dbReference>
<evidence type="ECO:0000256" key="6">
    <source>
        <dbReference type="ARBA" id="ARBA00023267"/>
    </source>
</evidence>
<dbReference type="PROSITE" id="PS00867">
    <property type="entry name" value="CPSASE_2"/>
    <property type="match status" value="1"/>
</dbReference>
<dbReference type="PROSITE" id="PS00866">
    <property type="entry name" value="CPSASE_1"/>
    <property type="match status" value="1"/>
</dbReference>
<comment type="cofactor">
    <cofactor evidence="1">
        <name>biotin</name>
        <dbReference type="ChEBI" id="CHEBI:57586"/>
    </cofactor>
</comment>
<proteinExistence type="predicted"/>
<dbReference type="InterPro" id="IPR011761">
    <property type="entry name" value="ATP-grasp"/>
</dbReference>
<comment type="caution">
    <text evidence="11">The sequence shown here is derived from an EMBL/GenBank/DDBJ whole genome shotgun (WGS) entry which is preliminary data.</text>
</comment>
<name>A0A840BLS3_9RHOO</name>
<dbReference type="FunFam" id="2.40.50.100:FF:000003">
    <property type="entry name" value="Acetyl-CoA carboxylase biotin carboxyl carrier protein"/>
    <property type="match status" value="1"/>
</dbReference>
<dbReference type="SUPFAM" id="SSF51246">
    <property type="entry name" value="Rudiment single hybrid motif"/>
    <property type="match status" value="1"/>
</dbReference>
<evidence type="ECO:0000256" key="1">
    <source>
        <dbReference type="ARBA" id="ARBA00001953"/>
    </source>
</evidence>
<evidence type="ECO:0000259" key="9">
    <source>
        <dbReference type="PROSITE" id="PS50975"/>
    </source>
</evidence>
<dbReference type="FunFam" id="3.40.50.20:FF:000010">
    <property type="entry name" value="Propionyl-CoA carboxylase subunit alpha"/>
    <property type="match status" value="1"/>
</dbReference>
<dbReference type="Pfam" id="PF02785">
    <property type="entry name" value="Biotin_carb_C"/>
    <property type="match status" value="1"/>
</dbReference>
<dbReference type="GO" id="GO:0046872">
    <property type="term" value="F:metal ion binding"/>
    <property type="evidence" value="ECO:0007669"/>
    <property type="project" value="InterPro"/>
</dbReference>
<dbReference type="InterPro" id="IPR011764">
    <property type="entry name" value="Biotin_carboxylation_dom"/>
</dbReference>
<evidence type="ECO:0000256" key="7">
    <source>
        <dbReference type="PROSITE-ProRule" id="PRU00409"/>
    </source>
</evidence>
<dbReference type="Pfam" id="PF00364">
    <property type="entry name" value="Biotin_lipoyl"/>
    <property type="match status" value="1"/>
</dbReference>
<dbReference type="InterPro" id="IPR011054">
    <property type="entry name" value="Rudment_hybrid_motif"/>
</dbReference>
<protein>
    <submittedName>
        <fullName evidence="11">3-methylcrotonyl-CoA carboxylase alpha subunit</fullName>
        <ecNumber evidence="11">6.4.1.4</ecNumber>
    </submittedName>
</protein>
<dbReference type="Gene3D" id="3.30.470.20">
    <property type="entry name" value="ATP-grasp fold, B domain"/>
    <property type="match status" value="1"/>
</dbReference>
<feature type="domain" description="ATP-grasp" evidence="9">
    <location>
        <begin position="120"/>
        <end position="317"/>
    </location>
</feature>
<dbReference type="FunFam" id="3.30.1490.20:FF:000003">
    <property type="entry name" value="acetyl-CoA carboxylase isoform X1"/>
    <property type="match status" value="1"/>
</dbReference>
<dbReference type="SMART" id="SM00878">
    <property type="entry name" value="Biotin_carb_C"/>
    <property type="match status" value="1"/>
</dbReference>
<dbReference type="InterPro" id="IPR048429">
    <property type="entry name" value="MCC_alpha_BT"/>
</dbReference>
<feature type="domain" description="Lipoyl-binding" evidence="8">
    <location>
        <begin position="570"/>
        <end position="656"/>
    </location>
</feature>
<dbReference type="PROSITE" id="PS50968">
    <property type="entry name" value="BIOTINYL_LIPOYL"/>
    <property type="match status" value="1"/>
</dbReference>
<dbReference type="Pfam" id="PF02786">
    <property type="entry name" value="CPSase_L_D2"/>
    <property type="match status" value="1"/>
</dbReference>
<dbReference type="PANTHER" id="PTHR18866">
    <property type="entry name" value="CARBOXYLASE:PYRUVATE/ACETYL-COA/PROPIONYL-COA CARBOXYLASE"/>
    <property type="match status" value="1"/>
</dbReference>
<feature type="domain" description="Biotin carboxylation" evidence="10">
    <location>
        <begin position="1"/>
        <end position="447"/>
    </location>
</feature>
<dbReference type="Proteomes" id="UP000561045">
    <property type="component" value="Unassembled WGS sequence"/>
</dbReference>
<keyword evidence="12" id="KW-1185">Reference proteome</keyword>
<dbReference type="Pfam" id="PF00289">
    <property type="entry name" value="Biotin_carb_N"/>
    <property type="match status" value="1"/>
</dbReference>
<dbReference type="InterPro" id="IPR016185">
    <property type="entry name" value="PreATP-grasp_dom_sf"/>
</dbReference>
<reference evidence="11 12" key="1">
    <citation type="submission" date="2020-08" db="EMBL/GenBank/DDBJ databases">
        <title>Genomic Encyclopedia of Type Strains, Phase IV (KMG-IV): sequencing the most valuable type-strain genomes for metagenomic binning, comparative biology and taxonomic classification.</title>
        <authorList>
            <person name="Goeker M."/>
        </authorList>
    </citation>
    <scope>NUCLEOTIDE SEQUENCE [LARGE SCALE GENOMIC DNA]</scope>
    <source>
        <strain evidence="11 12">DSM 106739</strain>
    </source>
</reference>
<dbReference type="Gene3D" id="2.40.50.100">
    <property type="match status" value="1"/>
</dbReference>
<keyword evidence="2 11" id="KW-0436">Ligase</keyword>
<dbReference type="CDD" id="cd06850">
    <property type="entry name" value="biotinyl_domain"/>
    <property type="match status" value="1"/>
</dbReference>
<evidence type="ECO:0000259" key="10">
    <source>
        <dbReference type="PROSITE" id="PS50979"/>
    </source>
</evidence>
<evidence type="ECO:0000256" key="2">
    <source>
        <dbReference type="ARBA" id="ARBA00022598"/>
    </source>
</evidence>
<organism evidence="11 12">
    <name type="scientific">Niveibacterium umoris</name>
    <dbReference type="NCBI Taxonomy" id="1193620"/>
    <lineage>
        <taxon>Bacteria</taxon>
        <taxon>Pseudomonadati</taxon>
        <taxon>Pseudomonadota</taxon>
        <taxon>Betaproteobacteria</taxon>
        <taxon>Rhodocyclales</taxon>
        <taxon>Rhodocyclaceae</taxon>
        <taxon>Niveibacterium</taxon>
    </lineage>
</organism>
<dbReference type="GO" id="GO:0004485">
    <property type="term" value="F:methylcrotonoyl-CoA carboxylase activity"/>
    <property type="evidence" value="ECO:0007669"/>
    <property type="project" value="UniProtKB-EC"/>
</dbReference>
<evidence type="ECO:0000256" key="4">
    <source>
        <dbReference type="ARBA" id="ARBA00022840"/>
    </source>
</evidence>
<dbReference type="FunFam" id="3.30.470.20:FF:000028">
    <property type="entry name" value="Methylcrotonoyl-CoA carboxylase subunit alpha, mitochondrial"/>
    <property type="match status" value="1"/>
</dbReference>
<sequence length="660" mass="70653">MFDKILIANRGEIACRVIRTARRLGIRTVAVYSDADVGARHVRLADEALRIGPAPARESYLSITAILDAARRSGAQAVHPGYGFLSENEDFAEACAAAGLVFIGPPAAAIRAMGSKSAAKSLMEKAGVPLVPGYHGEDQDPNLLAAKAAAIGFPVLIKASAGGGGKGIRIVNGPDDFMAALASCKREASAAFGDDKVLVERYLQRPRHIEMQVFGDRFGNVVHLFERDCSVQRRHQKVLEEAPAPGMSAERRAAMGAAACDAARAIGYVGAGTVEFICEPDGRFYFMEMNTRLQVEHPVTEMITGLDLVEWQLRVAADELLPLAQEQITLRGHAIEARVYAEDPSRGFLPATGTLNHLQTPAEGVHVRIDSGIEEGDAITPHYDPMIAKLIVWDDSRERAIARMLQALGSYRIVGVGNNVEFLSRLVACPAFTSADLDTGLIEREHGYLFPAVAEAPAEVFLLAALARLLRERQDAVVDASPWAARDGWRVTGAARRVLAYRHAEREVKVTVAYEAGGFRLSCDGQSVLAGGELGPRDELRAVFDGSRLNATVVVAQERRHVFLHGRCWVVAAVDPLARSAQGREAGGGLAAPMPGKVVALLAQAGAAVERGAPLLVLEAMKMEHTITAPAAGTVKAYRYGVGDQVSDGAELVEFEEAAP</sequence>
<dbReference type="EMBL" id="JACIET010000002">
    <property type="protein sequence ID" value="MBB4013960.1"/>
    <property type="molecule type" value="Genomic_DNA"/>
</dbReference>
<dbReference type="NCBIfam" id="NF006367">
    <property type="entry name" value="PRK08591.1"/>
    <property type="match status" value="1"/>
</dbReference>
<evidence type="ECO:0000256" key="3">
    <source>
        <dbReference type="ARBA" id="ARBA00022741"/>
    </source>
</evidence>
<evidence type="ECO:0000313" key="11">
    <source>
        <dbReference type="EMBL" id="MBB4013960.1"/>
    </source>
</evidence>
<dbReference type="InterPro" id="IPR011053">
    <property type="entry name" value="Single_hybrid_motif"/>
</dbReference>
<dbReference type="InterPro" id="IPR005482">
    <property type="entry name" value="Biotin_COase_C"/>
</dbReference>
<dbReference type="RefSeq" id="WP_183635867.1">
    <property type="nucleotide sequence ID" value="NZ_BAABLE010000005.1"/>
</dbReference>
<accession>A0A840BLS3</accession>
<dbReference type="InterPro" id="IPR050856">
    <property type="entry name" value="Biotin_carboxylase_complex"/>
</dbReference>
<dbReference type="PROSITE" id="PS50979">
    <property type="entry name" value="BC"/>
    <property type="match status" value="1"/>
</dbReference>
<dbReference type="Pfam" id="PF21139">
    <property type="entry name" value="BT_MCC_alpha"/>
    <property type="match status" value="1"/>
</dbReference>
<keyword evidence="5" id="KW-0809">Transit peptide</keyword>
<dbReference type="InterPro" id="IPR005479">
    <property type="entry name" value="CPAse_ATP-bd"/>
</dbReference>
<dbReference type="SUPFAM" id="SSF52440">
    <property type="entry name" value="PreATP-grasp domain"/>
    <property type="match status" value="1"/>
</dbReference>